<comment type="similarity">
    <text evidence="3">Belongs to the DNA polymerase type-X family.</text>
</comment>
<dbReference type="InterPro" id="IPR036420">
    <property type="entry name" value="BRCT_dom_sf"/>
</dbReference>
<protein>
    <recommendedName>
        <fullName evidence="5">DNA polymerase lambda</fullName>
        <ecNumber evidence="4">2.7.7.7</ecNumber>
    </recommendedName>
</protein>
<evidence type="ECO:0000256" key="10">
    <source>
        <dbReference type="ARBA" id="ARBA00022723"/>
    </source>
</evidence>
<dbReference type="InterPro" id="IPR028207">
    <property type="entry name" value="DNA_pol_B_palm_palm"/>
</dbReference>
<dbReference type="SUPFAM" id="SSF81585">
    <property type="entry name" value="PsbU/PolX domain-like"/>
    <property type="match status" value="1"/>
</dbReference>
<evidence type="ECO:0000313" key="21">
    <source>
        <dbReference type="EMBL" id="KAJ5098866.1"/>
    </source>
</evidence>
<name>A0A9W9KAU2_9EURO</name>
<evidence type="ECO:0000256" key="11">
    <source>
        <dbReference type="ARBA" id="ARBA00022763"/>
    </source>
</evidence>
<evidence type="ECO:0000256" key="13">
    <source>
        <dbReference type="ARBA" id="ARBA00023125"/>
    </source>
</evidence>
<feature type="compositionally biased region" description="Polar residues" evidence="19">
    <location>
        <begin position="37"/>
        <end position="51"/>
    </location>
</feature>
<dbReference type="GO" id="GO:0006260">
    <property type="term" value="P:DNA replication"/>
    <property type="evidence" value="ECO:0007669"/>
    <property type="project" value="UniProtKB-KW"/>
</dbReference>
<evidence type="ECO:0000256" key="8">
    <source>
        <dbReference type="ARBA" id="ARBA00022695"/>
    </source>
</evidence>
<dbReference type="PRINTS" id="PR00869">
    <property type="entry name" value="DNAPOLX"/>
</dbReference>
<dbReference type="Gene3D" id="1.10.150.20">
    <property type="entry name" value="5' to 3' exonuclease, C-terminal subdomain"/>
    <property type="match status" value="1"/>
</dbReference>
<dbReference type="SUPFAM" id="SSF47802">
    <property type="entry name" value="DNA polymerase beta, N-terminal domain-like"/>
    <property type="match status" value="1"/>
</dbReference>
<evidence type="ECO:0000256" key="6">
    <source>
        <dbReference type="ARBA" id="ARBA00022634"/>
    </source>
</evidence>
<keyword evidence="8" id="KW-0548">Nucleotidyltransferase</keyword>
<dbReference type="GO" id="GO:0016829">
    <property type="term" value="F:lyase activity"/>
    <property type="evidence" value="ECO:0007669"/>
    <property type="project" value="UniProtKB-KW"/>
</dbReference>
<dbReference type="SUPFAM" id="SSF81301">
    <property type="entry name" value="Nucleotidyltransferase"/>
    <property type="match status" value="1"/>
</dbReference>
<dbReference type="GO" id="GO:0046872">
    <property type="term" value="F:metal ion binding"/>
    <property type="evidence" value="ECO:0007669"/>
    <property type="project" value="UniProtKB-KW"/>
</dbReference>
<dbReference type="InterPro" id="IPR019843">
    <property type="entry name" value="DNA_pol-X_BS"/>
</dbReference>
<keyword evidence="13" id="KW-0238">DNA-binding</keyword>
<keyword evidence="10" id="KW-0479">Metal-binding</keyword>
<reference evidence="21" key="2">
    <citation type="journal article" date="2023" name="IMA Fungus">
        <title>Comparative genomic study of the Penicillium genus elucidates a diverse pangenome and 15 lateral gene transfer events.</title>
        <authorList>
            <person name="Petersen C."/>
            <person name="Sorensen T."/>
            <person name="Nielsen M.R."/>
            <person name="Sondergaard T.E."/>
            <person name="Sorensen J.L."/>
            <person name="Fitzpatrick D.A."/>
            <person name="Frisvad J.C."/>
            <person name="Nielsen K.L."/>
        </authorList>
    </citation>
    <scope>NUCLEOTIDE SEQUENCE</scope>
    <source>
        <strain evidence="21">IBT 30761</strain>
    </source>
</reference>
<evidence type="ECO:0000256" key="2">
    <source>
        <dbReference type="ARBA" id="ARBA00004123"/>
    </source>
</evidence>
<evidence type="ECO:0000256" key="4">
    <source>
        <dbReference type="ARBA" id="ARBA00012417"/>
    </source>
</evidence>
<dbReference type="EC" id="2.7.7.7" evidence="4"/>
<evidence type="ECO:0000256" key="16">
    <source>
        <dbReference type="ARBA" id="ARBA00023242"/>
    </source>
</evidence>
<comment type="subcellular location">
    <subcellularLocation>
        <location evidence="2">Nucleus</location>
    </subcellularLocation>
</comment>
<feature type="domain" description="BRCT" evidence="20">
    <location>
        <begin position="135"/>
        <end position="224"/>
    </location>
</feature>
<dbReference type="AlphaFoldDB" id="A0A9W9KAU2"/>
<evidence type="ECO:0000256" key="9">
    <source>
        <dbReference type="ARBA" id="ARBA00022705"/>
    </source>
</evidence>
<dbReference type="Gene3D" id="1.10.150.110">
    <property type="entry name" value="DNA polymerase beta, N-terminal domain-like"/>
    <property type="match status" value="1"/>
</dbReference>
<dbReference type="InterPro" id="IPR037160">
    <property type="entry name" value="DNA_Pol_thumb_sf"/>
</dbReference>
<dbReference type="FunFam" id="1.10.150.20:FF:000010">
    <property type="entry name" value="DNA polymerase lambda"/>
    <property type="match status" value="1"/>
</dbReference>
<dbReference type="InterPro" id="IPR010996">
    <property type="entry name" value="HHH_MUS81"/>
</dbReference>
<reference evidence="21" key="1">
    <citation type="submission" date="2022-11" db="EMBL/GenBank/DDBJ databases">
        <authorList>
            <person name="Petersen C."/>
        </authorList>
    </citation>
    <scope>NUCLEOTIDE SEQUENCE</scope>
    <source>
        <strain evidence="21">IBT 30761</strain>
    </source>
</reference>
<dbReference type="Pfam" id="PF14716">
    <property type="entry name" value="HHH_8"/>
    <property type="match status" value="1"/>
</dbReference>
<evidence type="ECO:0000256" key="1">
    <source>
        <dbReference type="ARBA" id="ARBA00001936"/>
    </source>
</evidence>
<dbReference type="InterPro" id="IPR018944">
    <property type="entry name" value="DNA_pol_lambd_fingers_domain"/>
</dbReference>
<dbReference type="Gene3D" id="3.40.50.10190">
    <property type="entry name" value="BRCT domain"/>
    <property type="match status" value="1"/>
</dbReference>
<evidence type="ECO:0000313" key="22">
    <source>
        <dbReference type="Proteomes" id="UP001149074"/>
    </source>
</evidence>
<dbReference type="Proteomes" id="UP001149074">
    <property type="component" value="Unassembled WGS sequence"/>
</dbReference>
<dbReference type="InterPro" id="IPR027421">
    <property type="entry name" value="DNA_pol_lamdba_lyase_dom_sf"/>
</dbReference>
<keyword evidence="14" id="KW-0234">DNA repair</keyword>
<dbReference type="Gene3D" id="3.30.460.10">
    <property type="entry name" value="Beta Polymerase, domain 2"/>
    <property type="match status" value="1"/>
</dbReference>
<evidence type="ECO:0000256" key="3">
    <source>
        <dbReference type="ARBA" id="ARBA00008323"/>
    </source>
</evidence>
<dbReference type="InterPro" id="IPR001357">
    <property type="entry name" value="BRCT_dom"/>
</dbReference>
<feature type="region of interest" description="Disordered" evidence="19">
    <location>
        <begin position="243"/>
        <end position="280"/>
    </location>
</feature>
<evidence type="ECO:0000256" key="12">
    <source>
        <dbReference type="ARBA" id="ARBA00022932"/>
    </source>
</evidence>
<keyword evidence="22" id="KW-1185">Reference proteome</keyword>
<dbReference type="InterPro" id="IPR022312">
    <property type="entry name" value="DNA_pol_X"/>
</dbReference>
<feature type="compositionally biased region" description="Acidic residues" evidence="19">
    <location>
        <begin position="22"/>
        <end position="33"/>
    </location>
</feature>
<comment type="catalytic activity">
    <reaction evidence="17">
        <text>DNA(n) + a 2'-deoxyribonucleoside 5'-triphosphate = DNA(n+1) + diphosphate</text>
        <dbReference type="Rhea" id="RHEA:22508"/>
        <dbReference type="Rhea" id="RHEA-COMP:17339"/>
        <dbReference type="Rhea" id="RHEA-COMP:17340"/>
        <dbReference type="ChEBI" id="CHEBI:33019"/>
        <dbReference type="ChEBI" id="CHEBI:61560"/>
        <dbReference type="ChEBI" id="CHEBI:173112"/>
        <dbReference type="EC" id="2.7.7.7"/>
    </reaction>
</comment>
<dbReference type="SUPFAM" id="SSF52113">
    <property type="entry name" value="BRCT domain"/>
    <property type="match status" value="1"/>
</dbReference>
<dbReference type="SMART" id="SM00483">
    <property type="entry name" value="POLXc"/>
    <property type="match status" value="1"/>
</dbReference>
<feature type="compositionally biased region" description="Polar residues" evidence="19">
    <location>
        <begin position="269"/>
        <end position="278"/>
    </location>
</feature>
<dbReference type="Pfam" id="PF10391">
    <property type="entry name" value="DNA_pol_lambd_f"/>
    <property type="match status" value="1"/>
</dbReference>
<sequence length="734" mass="82568">MGRSRSTSKASFFAALEHLDNPDDSQNEEDAEFEQILTVSRPSTHISNQTVFPGPSRPEPGTPLPRANTDPQTLSSNKAPGEQRNSHLNRQRRLSNEPQVLPIKRSHTTGTMPGTAGRCPAAKKRKIDAINAIPEAQQVFKDLMFFFVPNDDIAPARRLRIQRAREYGAQWTRQWGSHITHVIVEKGLQYQHLIDYLKLRSFPDDIALVNESYPSECIRFRSLLSPLQARFRVNGTPVPTIIEPTPVVEQKTTDPLPLKPSRQDHQKSPETSQGQNEESAPVEIAISEAVTSEAVQNTDVGADTGIVEPRERDALDDVIDESKAARHLVSVIACLSSKLEEGTDIYTSHSIRQTKTLRPSLMMGPTRRSPARQKKKARLVLSEKPKAAESWTRSFACMQKIEARRDNPNARTIEVLQEMLEYYTKTADHWRDFAYRRAINALRNQAKKIMTRGEALAISGIGSRLADKIEEIVVTNHLRRLDYTNSSPEDRVIQLFLGVYGAGLAQATQWVAQGYRSLDDLRDKATLKPNQRIGVERYHDFAQRIPRKEVEAHGAIVRRVVQAADKDMQAIIVGSYRRGAKDSGDIDVLITKPGAPLEPIRSLVMNVVVPQLFEEGFLKAGLATPRHNKDGSKWHGASSLPGIDLWRRIDLLFVPGPEIGAALLYFTGNDIFNRSMRLLARKKKMCLNQRGLFTDVLRNGQVKTNPGRLLEAGDERRIFELLGVPWRRSEERTC</sequence>
<dbReference type="GO" id="GO:0006303">
    <property type="term" value="P:double-strand break repair via nonhomologous end joining"/>
    <property type="evidence" value="ECO:0007669"/>
    <property type="project" value="TreeGrafter"/>
</dbReference>
<dbReference type="RefSeq" id="XP_056474520.1">
    <property type="nucleotide sequence ID" value="XM_056618361.1"/>
</dbReference>
<dbReference type="InterPro" id="IPR002008">
    <property type="entry name" value="DNA_pol_X_beta-like"/>
</dbReference>
<evidence type="ECO:0000256" key="17">
    <source>
        <dbReference type="ARBA" id="ARBA00049244"/>
    </source>
</evidence>
<keyword evidence="15" id="KW-0456">Lyase</keyword>
<evidence type="ECO:0000256" key="18">
    <source>
        <dbReference type="PIRSR" id="PIRSR622312-50"/>
    </source>
</evidence>
<evidence type="ECO:0000259" key="20">
    <source>
        <dbReference type="PROSITE" id="PS50172"/>
    </source>
</evidence>
<dbReference type="InterPro" id="IPR002054">
    <property type="entry name" value="DNA-dir_DNA_pol_X"/>
</dbReference>
<evidence type="ECO:0000256" key="14">
    <source>
        <dbReference type="ARBA" id="ARBA00023204"/>
    </source>
</evidence>
<evidence type="ECO:0000256" key="7">
    <source>
        <dbReference type="ARBA" id="ARBA00022679"/>
    </source>
</evidence>
<dbReference type="GeneID" id="81357340"/>
<evidence type="ECO:0000256" key="19">
    <source>
        <dbReference type="SAM" id="MobiDB-lite"/>
    </source>
</evidence>
<dbReference type="Pfam" id="PF14792">
    <property type="entry name" value="DNA_pol_B_palm"/>
    <property type="match status" value="1"/>
</dbReference>
<dbReference type="GO" id="GO:0003677">
    <property type="term" value="F:DNA binding"/>
    <property type="evidence" value="ECO:0007669"/>
    <property type="project" value="UniProtKB-KW"/>
</dbReference>
<dbReference type="InterPro" id="IPR043519">
    <property type="entry name" value="NT_sf"/>
</dbReference>
<dbReference type="FunFam" id="1.10.150.110:FF:000005">
    <property type="entry name" value="DNA polymerase POL4"/>
    <property type="match status" value="1"/>
</dbReference>
<dbReference type="PROSITE" id="PS00522">
    <property type="entry name" value="DNA_POLYMERASE_X"/>
    <property type="match status" value="1"/>
</dbReference>
<dbReference type="PANTHER" id="PTHR11276">
    <property type="entry name" value="DNA POLYMERASE TYPE-X FAMILY MEMBER"/>
    <property type="match status" value="1"/>
</dbReference>
<dbReference type="Gene3D" id="3.30.210.10">
    <property type="entry name" value="DNA polymerase, thumb domain"/>
    <property type="match status" value="1"/>
</dbReference>
<dbReference type="GO" id="GO:0005634">
    <property type="term" value="C:nucleus"/>
    <property type="evidence" value="ECO:0007669"/>
    <property type="project" value="UniProtKB-SubCell"/>
</dbReference>
<dbReference type="EMBL" id="JAPQKI010000005">
    <property type="protein sequence ID" value="KAJ5098866.1"/>
    <property type="molecule type" value="Genomic_DNA"/>
</dbReference>
<keyword evidence="9" id="KW-0235">DNA replication</keyword>
<feature type="compositionally biased region" description="Polar residues" evidence="19">
    <location>
        <begin position="69"/>
        <end position="78"/>
    </location>
</feature>
<feature type="region of interest" description="Disordered" evidence="19">
    <location>
        <begin position="14"/>
        <end position="119"/>
    </location>
</feature>
<comment type="cofactor">
    <cofactor evidence="1">
        <name>Mn(2+)</name>
        <dbReference type="ChEBI" id="CHEBI:29035"/>
    </cofactor>
</comment>
<comment type="caution">
    <text evidence="21">The sequence shown here is derived from an EMBL/GenBank/DDBJ whole genome shotgun (WGS) entry which is preliminary data.</text>
</comment>
<dbReference type="CDD" id="cd00141">
    <property type="entry name" value="NT_POLXc"/>
    <property type="match status" value="1"/>
</dbReference>
<accession>A0A9W9KAU2</accession>
<feature type="active site" description="Nucleophile; Schiff-base intermediate with DNA; for 5'-dRP lyase activity" evidence="18">
    <location>
        <position position="468"/>
    </location>
</feature>
<keyword evidence="11" id="KW-0227">DNA damage</keyword>
<dbReference type="PROSITE" id="PS50172">
    <property type="entry name" value="BRCT"/>
    <property type="match status" value="1"/>
</dbReference>
<keyword evidence="16" id="KW-0539">Nucleus</keyword>
<dbReference type="PRINTS" id="PR00870">
    <property type="entry name" value="DNAPOLXBETA"/>
</dbReference>
<dbReference type="InterPro" id="IPR029398">
    <property type="entry name" value="PolB_thumb"/>
</dbReference>
<evidence type="ECO:0000256" key="5">
    <source>
        <dbReference type="ARBA" id="ARBA00016513"/>
    </source>
</evidence>
<gene>
    <name evidence="21" type="ORF">N7532_005867</name>
</gene>
<evidence type="ECO:0000256" key="15">
    <source>
        <dbReference type="ARBA" id="ARBA00023239"/>
    </source>
</evidence>
<dbReference type="PANTHER" id="PTHR11276:SF28">
    <property type="entry name" value="DNA POLYMERASE LAMBDA"/>
    <property type="match status" value="1"/>
</dbReference>
<dbReference type="Pfam" id="PF14791">
    <property type="entry name" value="DNA_pol_B_thumb"/>
    <property type="match status" value="1"/>
</dbReference>
<dbReference type="OrthoDB" id="205514at2759"/>
<organism evidence="21 22">
    <name type="scientific">Penicillium argentinense</name>
    <dbReference type="NCBI Taxonomy" id="1131581"/>
    <lineage>
        <taxon>Eukaryota</taxon>
        <taxon>Fungi</taxon>
        <taxon>Dikarya</taxon>
        <taxon>Ascomycota</taxon>
        <taxon>Pezizomycotina</taxon>
        <taxon>Eurotiomycetes</taxon>
        <taxon>Eurotiomycetidae</taxon>
        <taxon>Eurotiales</taxon>
        <taxon>Aspergillaceae</taxon>
        <taxon>Penicillium</taxon>
    </lineage>
</organism>
<keyword evidence="6" id="KW-0237">DNA synthesis</keyword>
<proteinExistence type="inferred from homology"/>
<keyword evidence="12" id="KW-0239">DNA-directed DNA polymerase</keyword>
<dbReference type="GO" id="GO:0003887">
    <property type="term" value="F:DNA-directed DNA polymerase activity"/>
    <property type="evidence" value="ECO:0007669"/>
    <property type="project" value="UniProtKB-KW"/>
</dbReference>
<keyword evidence="7" id="KW-0808">Transferase</keyword>